<protein>
    <submittedName>
        <fullName evidence="3">Uncharacterized protein</fullName>
    </submittedName>
</protein>
<dbReference type="Gene3D" id="2.60.40.420">
    <property type="entry name" value="Cupredoxins - blue copper proteins"/>
    <property type="match status" value="1"/>
</dbReference>
<keyword evidence="2" id="KW-0732">Signal</keyword>
<evidence type="ECO:0000256" key="2">
    <source>
        <dbReference type="SAM" id="SignalP"/>
    </source>
</evidence>
<dbReference type="AlphaFoldDB" id="A0A7H8QZF0"/>
<organism evidence="3 4">
    <name type="scientific">Talaromyces rugulosus</name>
    <name type="common">Penicillium rugulosum</name>
    <dbReference type="NCBI Taxonomy" id="121627"/>
    <lineage>
        <taxon>Eukaryota</taxon>
        <taxon>Fungi</taxon>
        <taxon>Dikarya</taxon>
        <taxon>Ascomycota</taxon>
        <taxon>Pezizomycotina</taxon>
        <taxon>Eurotiomycetes</taxon>
        <taxon>Eurotiomycetidae</taxon>
        <taxon>Eurotiales</taxon>
        <taxon>Trichocomaceae</taxon>
        <taxon>Talaromyces</taxon>
        <taxon>Talaromyces sect. Islandici</taxon>
    </lineage>
</organism>
<feature type="chain" id="PRO_5028900793" evidence="2">
    <location>
        <begin position="21"/>
        <end position="251"/>
    </location>
</feature>
<dbReference type="Proteomes" id="UP000509510">
    <property type="component" value="Chromosome III"/>
</dbReference>
<dbReference type="EMBL" id="CP055900">
    <property type="protein sequence ID" value="QKX58835.1"/>
    <property type="molecule type" value="Genomic_DNA"/>
</dbReference>
<reference evidence="4" key="1">
    <citation type="submission" date="2020-06" db="EMBL/GenBank/DDBJ databases">
        <title>A chromosome-scale genome assembly of Talaromyces rugulosus W13939.</title>
        <authorList>
            <person name="Wang B."/>
            <person name="Guo L."/>
            <person name="Ye K."/>
            <person name="Wang L."/>
        </authorList>
    </citation>
    <scope>NUCLEOTIDE SEQUENCE [LARGE SCALE GENOMIC DNA]</scope>
    <source>
        <strain evidence="4">W13939</strain>
    </source>
</reference>
<proteinExistence type="predicted"/>
<dbReference type="PANTHER" id="PTHR34883">
    <property type="entry name" value="SERINE-RICH PROTEIN, PUTATIVE-RELATED-RELATED"/>
    <property type="match status" value="1"/>
</dbReference>
<dbReference type="OrthoDB" id="2331100at2759"/>
<feature type="region of interest" description="Disordered" evidence="1">
    <location>
        <begin position="169"/>
        <end position="208"/>
    </location>
</feature>
<evidence type="ECO:0000256" key="1">
    <source>
        <dbReference type="SAM" id="MobiDB-lite"/>
    </source>
</evidence>
<feature type="signal peptide" evidence="2">
    <location>
        <begin position="1"/>
        <end position="20"/>
    </location>
</feature>
<dbReference type="RefSeq" id="XP_035345013.1">
    <property type="nucleotide sequence ID" value="XM_035489120.1"/>
</dbReference>
<sequence>MHTLITTLSSTFSLLAAAAAATTATSSAASSSSTIDVHVGQNNQLTFSPSSITAAQGSTINFHFYPANHSVAESLSTVFSVTLNDTNARWLYSAQKDGDECQGGMVMVINPPDNQADTLDAYIKAASIASNSTNGHVVMGGLLVENASSSSSSSSSSVSTQVSVTFASGTTGSGTAGSTTGTSTATGSGTVGPTTAAATSTGSTGTTAATTSATTGAAAGATSTGAANAQGYKNSVGIGAGALLLGIWYYL</sequence>
<evidence type="ECO:0000313" key="3">
    <source>
        <dbReference type="EMBL" id="QKX58835.1"/>
    </source>
</evidence>
<dbReference type="InterPro" id="IPR008972">
    <property type="entry name" value="Cupredoxin"/>
</dbReference>
<gene>
    <name evidence="3" type="ORF">TRUGW13939_05963</name>
</gene>
<dbReference type="PANTHER" id="PTHR34883:SF15">
    <property type="entry name" value="EXTRACELLULAR SERINE-RICH PROTEIN"/>
    <property type="match status" value="1"/>
</dbReference>
<accession>A0A7H8QZF0</accession>
<dbReference type="GeneID" id="55993459"/>
<keyword evidence="4" id="KW-1185">Reference proteome</keyword>
<evidence type="ECO:0000313" key="4">
    <source>
        <dbReference type="Proteomes" id="UP000509510"/>
    </source>
</evidence>
<dbReference type="KEGG" id="trg:TRUGW13939_05963"/>
<name>A0A7H8QZF0_TALRU</name>
<dbReference type="SUPFAM" id="SSF49503">
    <property type="entry name" value="Cupredoxins"/>
    <property type="match status" value="1"/>
</dbReference>
<dbReference type="InterPro" id="IPR052953">
    <property type="entry name" value="Ser-rich/MCO-related"/>
</dbReference>
<feature type="compositionally biased region" description="Low complexity" evidence="1">
    <location>
        <begin position="176"/>
        <end position="208"/>
    </location>
</feature>